<sequence length="531" mass="59248">MTPALASSDSDPERLHGLGDAALLFLRQGNRSFDAGDFAAAERCFAQARREAPVHAEPLRLHALALHQLGRAAEAVALLQQAARQRPDDALIQNALGGALGQTGQGEAALAALRRACELDPGLSPAWANLGNALAMAGRTAESEAPLRRALELAPQLESARLLLAEALMMLGRIDESAAQYRELLQQHPHSGQAWWGLANLKSVRLDADDVGRLQALVRRRDLPDAEQLTARFALAKALDDTARHAEAFHAYVDANALARRGFRWDAAGFARWMEHLRATFERSAFVPADVQFGAEAIFVVGLPRSASTLTEQILAAHPQVEGASELGDLGAVIREESRRRARAFPDWVADAGAADWRRLGERYLERTARWRERRPRFTDKAPANWMLTAAIRRMLPGARIVDCRRDPLETCWSCFRQIFWREHEYSYDLGDLAAYWHVYDAAMRHWSAAHPQHVREQVYEALLADPEQQTRELLDFCGLPFDEACLRFHEAERSVRTASAAQVRQPLNRDTARTARYGALLDPLRRALAR</sequence>
<gene>
    <name evidence="3" type="ORF">ACFO6Q_05355</name>
</gene>
<dbReference type="RefSeq" id="WP_380019532.1">
    <property type="nucleotide sequence ID" value="NZ_JBHSHD010000005.1"/>
</dbReference>
<keyword evidence="4" id="KW-1185">Reference proteome</keyword>
<dbReference type="Gene3D" id="1.25.40.10">
    <property type="entry name" value="Tetratricopeptide repeat domain"/>
    <property type="match status" value="1"/>
</dbReference>
<evidence type="ECO:0000313" key="3">
    <source>
        <dbReference type="EMBL" id="MFC4819737.1"/>
    </source>
</evidence>
<dbReference type="PROSITE" id="PS50005">
    <property type="entry name" value="TPR"/>
    <property type="match status" value="1"/>
</dbReference>
<keyword evidence="2" id="KW-0802">TPR repeat</keyword>
<dbReference type="InterPro" id="IPR027417">
    <property type="entry name" value="P-loop_NTPase"/>
</dbReference>
<proteinExistence type="predicted"/>
<dbReference type="SUPFAM" id="SSF52540">
    <property type="entry name" value="P-loop containing nucleoside triphosphate hydrolases"/>
    <property type="match status" value="1"/>
</dbReference>
<name>A0ABV9QRT7_9GAMM</name>
<dbReference type="Pfam" id="PF13428">
    <property type="entry name" value="TPR_14"/>
    <property type="match status" value="1"/>
</dbReference>
<dbReference type="InterPro" id="IPR019734">
    <property type="entry name" value="TPR_rpt"/>
</dbReference>
<dbReference type="InterPro" id="IPR011990">
    <property type="entry name" value="TPR-like_helical_dom_sf"/>
</dbReference>
<protein>
    <submittedName>
        <fullName evidence="3">Sulfotransferase</fullName>
    </submittedName>
</protein>
<accession>A0ABV9QRT7</accession>
<dbReference type="Gene3D" id="3.40.50.300">
    <property type="entry name" value="P-loop containing nucleotide triphosphate hydrolases"/>
    <property type="match status" value="1"/>
</dbReference>
<organism evidence="3 4">
    <name type="scientific">Dokdonella ginsengisoli</name>
    <dbReference type="NCBI Taxonomy" id="363846"/>
    <lineage>
        <taxon>Bacteria</taxon>
        <taxon>Pseudomonadati</taxon>
        <taxon>Pseudomonadota</taxon>
        <taxon>Gammaproteobacteria</taxon>
        <taxon>Lysobacterales</taxon>
        <taxon>Rhodanobacteraceae</taxon>
        <taxon>Dokdonella</taxon>
    </lineage>
</organism>
<dbReference type="PANTHER" id="PTHR12788:SF10">
    <property type="entry name" value="PROTEIN-TYROSINE SULFOTRANSFERASE"/>
    <property type="match status" value="1"/>
</dbReference>
<dbReference type="Proteomes" id="UP001595886">
    <property type="component" value="Unassembled WGS sequence"/>
</dbReference>
<evidence type="ECO:0000256" key="2">
    <source>
        <dbReference type="PROSITE-ProRule" id="PRU00339"/>
    </source>
</evidence>
<dbReference type="SUPFAM" id="SSF48452">
    <property type="entry name" value="TPR-like"/>
    <property type="match status" value="1"/>
</dbReference>
<keyword evidence="1" id="KW-0808">Transferase</keyword>
<evidence type="ECO:0000313" key="4">
    <source>
        <dbReference type="Proteomes" id="UP001595886"/>
    </source>
</evidence>
<comment type="caution">
    <text evidence="3">The sequence shown here is derived from an EMBL/GenBank/DDBJ whole genome shotgun (WGS) entry which is preliminary data.</text>
</comment>
<dbReference type="InterPro" id="IPR026634">
    <property type="entry name" value="TPST-like"/>
</dbReference>
<dbReference type="Pfam" id="PF13469">
    <property type="entry name" value="Sulfotransfer_3"/>
    <property type="match status" value="1"/>
</dbReference>
<evidence type="ECO:0000256" key="1">
    <source>
        <dbReference type="ARBA" id="ARBA00022679"/>
    </source>
</evidence>
<dbReference type="Pfam" id="PF13432">
    <property type="entry name" value="TPR_16"/>
    <property type="match status" value="2"/>
</dbReference>
<dbReference type="SMART" id="SM00028">
    <property type="entry name" value="TPR"/>
    <property type="match status" value="5"/>
</dbReference>
<dbReference type="EMBL" id="JBHSHD010000005">
    <property type="protein sequence ID" value="MFC4819737.1"/>
    <property type="molecule type" value="Genomic_DNA"/>
</dbReference>
<dbReference type="PANTHER" id="PTHR12788">
    <property type="entry name" value="PROTEIN-TYROSINE SULFOTRANSFERASE 2"/>
    <property type="match status" value="1"/>
</dbReference>
<feature type="repeat" description="TPR" evidence="2">
    <location>
        <begin position="124"/>
        <end position="157"/>
    </location>
</feature>
<reference evidence="4" key="1">
    <citation type="journal article" date="2019" name="Int. J. Syst. Evol. Microbiol.">
        <title>The Global Catalogue of Microorganisms (GCM) 10K type strain sequencing project: providing services to taxonomists for standard genome sequencing and annotation.</title>
        <authorList>
            <consortium name="The Broad Institute Genomics Platform"/>
            <consortium name="The Broad Institute Genome Sequencing Center for Infectious Disease"/>
            <person name="Wu L."/>
            <person name="Ma J."/>
        </authorList>
    </citation>
    <scope>NUCLEOTIDE SEQUENCE [LARGE SCALE GENOMIC DNA]</scope>
    <source>
        <strain evidence="4">CCUG 30340</strain>
    </source>
</reference>